<feature type="transmembrane region" description="Helical" evidence="1">
    <location>
        <begin position="83"/>
        <end position="103"/>
    </location>
</feature>
<dbReference type="PANTHER" id="PTHR34980">
    <property type="entry name" value="INNER MEMBRANE PROTEIN-RELATED-RELATED"/>
    <property type="match status" value="1"/>
</dbReference>
<sequence length="142" mass="15858">MDFKTATKTCLQKYATFSGRAPRSEYWYFILFSVLGQFLLSLVDMLLGMGDLSPLSSLFSLALVIPTFAAGARRLHDINRTGWWQLLTLIPIIGWIVLLVWYVKKGDDSTNRFGSDPLSNAPVADDIALDTSAIPSVRRDEV</sequence>
<name>A0A1Y5RMS4_9RHOB</name>
<dbReference type="InterPro" id="IPR008523">
    <property type="entry name" value="DUF805"/>
</dbReference>
<feature type="transmembrane region" description="Helical" evidence="1">
    <location>
        <begin position="26"/>
        <end position="47"/>
    </location>
</feature>
<keyword evidence="1" id="KW-0812">Transmembrane</keyword>
<evidence type="ECO:0000256" key="1">
    <source>
        <dbReference type="SAM" id="Phobius"/>
    </source>
</evidence>
<accession>A0A1Y5RMS4</accession>
<organism evidence="2 3">
    <name type="scientific">Aquimixticola soesokkakensis</name>
    <dbReference type="NCBI Taxonomy" id="1519096"/>
    <lineage>
        <taxon>Bacteria</taxon>
        <taxon>Pseudomonadati</taxon>
        <taxon>Pseudomonadota</taxon>
        <taxon>Alphaproteobacteria</taxon>
        <taxon>Rhodobacterales</taxon>
        <taxon>Paracoccaceae</taxon>
        <taxon>Aquimixticola</taxon>
    </lineage>
</organism>
<dbReference type="GO" id="GO:0005886">
    <property type="term" value="C:plasma membrane"/>
    <property type="evidence" value="ECO:0007669"/>
    <property type="project" value="TreeGrafter"/>
</dbReference>
<protein>
    <submittedName>
        <fullName evidence="2">Inner membrane protein YhaI</fullName>
    </submittedName>
</protein>
<reference evidence="2 3" key="1">
    <citation type="submission" date="2017-03" db="EMBL/GenBank/DDBJ databases">
        <authorList>
            <person name="Afonso C.L."/>
            <person name="Miller P.J."/>
            <person name="Scott M.A."/>
            <person name="Spackman E."/>
            <person name="Goraichik I."/>
            <person name="Dimitrov K.M."/>
            <person name="Suarez D.L."/>
            <person name="Swayne D.E."/>
        </authorList>
    </citation>
    <scope>NUCLEOTIDE SEQUENCE [LARGE SCALE GENOMIC DNA]</scope>
    <source>
        <strain evidence="2 3">CECT 8620</strain>
    </source>
</reference>
<keyword evidence="1" id="KW-0472">Membrane</keyword>
<dbReference type="PANTHER" id="PTHR34980:SF2">
    <property type="entry name" value="INNER MEMBRANE PROTEIN YHAH-RELATED"/>
    <property type="match status" value="1"/>
</dbReference>
<evidence type="ECO:0000313" key="3">
    <source>
        <dbReference type="Proteomes" id="UP000193862"/>
    </source>
</evidence>
<keyword evidence="1" id="KW-1133">Transmembrane helix</keyword>
<dbReference type="EMBL" id="FWFS01000001">
    <property type="protein sequence ID" value="SLN21119.1"/>
    <property type="molecule type" value="Genomic_DNA"/>
</dbReference>
<proteinExistence type="predicted"/>
<evidence type="ECO:0000313" key="2">
    <source>
        <dbReference type="EMBL" id="SLN21119.1"/>
    </source>
</evidence>
<dbReference type="AlphaFoldDB" id="A0A1Y5RMS4"/>
<dbReference type="OrthoDB" id="9812349at2"/>
<dbReference type="RefSeq" id="WP_085835289.1">
    <property type="nucleotide sequence ID" value="NZ_FWFS01000001.1"/>
</dbReference>
<dbReference type="Pfam" id="PF05656">
    <property type="entry name" value="DUF805"/>
    <property type="match status" value="1"/>
</dbReference>
<dbReference type="Proteomes" id="UP000193862">
    <property type="component" value="Unassembled WGS sequence"/>
</dbReference>
<gene>
    <name evidence="2" type="primary">yhaI</name>
    <name evidence="2" type="ORF">AQS8620_00581</name>
</gene>
<keyword evidence="3" id="KW-1185">Reference proteome</keyword>